<proteinExistence type="predicted"/>
<sequence length="203" mass="22673">MTSGLISEYQAATMRLANVTRDQATALWVAHTDGGLVEDVAADLIAQAVNIGIARAVGLADAWLSRQIEEATRRPTPTTGITPTDHFPRLRKAMGTIFGRFRHREIDADEGRMQTGRIGHSEPLEAGQQATTEAMTKHPLVQGWVREFDDDPCQLCTWWARDGRIWPADHPMPSHKGCNCSQRIVLAEHIKETKFTERLHRNG</sequence>
<evidence type="ECO:0000313" key="3">
    <source>
        <dbReference type="Proteomes" id="UP000034416"/>
    </source>
</evidence>
<dbReference type="Proteomes" id="UP000192327">
    <property type="component" value="Unassembled WGS sequence"/>
</dbReference>
<evidence type="ECO:0008006" key="5">
    <source>
        <dbReference type="Google" id="ProtNLM"/>
    </source>
</evidence>
<dbReference type="PATRIC" id="fig|342002.3.peg.1963"/>
<dbReference type="EMBL" id="LASW01000029">
    <property type="protein sequence ID" value="KKB99603.1"/>
    <property type="molecule type" value="Genomic_DNA"/>
</dbReference>
<gene>
    <name evidence="2" type="ORF">BST15_17825</name>
    <name evidence="1" type="ORF">WR43_08865</name>
</gene>
<dbReference type="EMBL" id="MVHH01000052">
    <property type="protein sequence ID" value="OQZ93591.1"/>
    <property type="molecule type" value="Genomic_DNA"/>
</dbReference>
<protein>
    <recommendedName>
        <fullName evidence="5">Phage head morphogenesis domain-containing protein</fullName>
    </recommendedName>
</protein>
<dbReference type="STRING" id="342002.BST15_17825"/>
<dbReference type="OrthoDB" id="5148145at2"/>
<evidence type="ECO:0000313" key="4">
    <source>
        <dbReference type="Proteomes" id="UP000192327"/>
    </source>
</evidence>
<accession>A0A0F5MXQ8</accession>
<dbReference type="Proteomes" id="UP000034416">
    <property type="component" value="Unassembled WGS sequence"/>
</dbReference>
<reference evidence="3" key="1">
    <citation type="submission" date="2015-04" db="EMBL/GenBank/DDBJ databases">
        <title>Genome sequence of Mycobacterium arupense GUC1.</title>
        <authorList>
            <person name="Greninger A.L."/>
            <person name="Cunningham G."/>
            <person name="Chiu C.Y."/>
            <person name="Miller S."/>
        </authorList>
    </citation>
    <scope>NUCLEOTIDE SEQUENCE [LARGE SCALE GENOMIC DNA]</scope>
    <source>
        <strain evidence="3">GUC1</strain>
    </source>
</reference>
<keyword evidence="4" id="KW-1185">Reference proteome</keyword>
<dbReference type="RefSeq" id="WP_046189214.1">
    <property type="nucleotide sequence ID" value="NZ_JACKUJ010000020.1"/>
</dbReference>
<reference evidence="2 4" key="3">
    <citation type="submission" date="2016-12" db="EMBL/GenBank/DDBJ databases">
        <title>The new phylogeny of genus Mycobacterium.</title>
        <authorList>
            <person name="Tortoli E."/>
            <person name="Trovato A."/>
            <person name="Cirillo D.M."/>
        </authorList>
    </citation>
    <scope>NUCLEOTIDE SEQUENCE [LARGE SCALE GENOMIC DNA]</scope>
    <source>
        <strain evidence="2 4">DSM 44942</strain>
    </source>
</reference>
<name>A0A0F5MXQ8_9MYCO</name>
<organism evidence="1 3">
    <name type="scientific">Mycolicibacter arupensis</name>
    <dbReference type="NCBI Taxonomy" id="342002"/>
    <lineage>
        <taxon>Bacteria</taxon>
        <taxon>Bacillati</taxon>
        <taxon>Actinomycetota</taxon>
        <taxon>Actinomycetes</taxon>
        <taxon>Mycobacteriales</taxon>
        <taxon>Mycobacteriaceae</taxon>
        <taxon>Mycolicibacter</taxon>
    </lineage>
</organism>
<comment type="caution">
    <text evidence="1">The sequence shown here is derived from an EMBL/GenBank/DDBJ whole genome shotgun (WGS) entry which is preliminary data.</text>
</comment>
<evidence type="ECO:0000313" key="2">
    <source>
        <dbReference type="EMBL" id="OQZ93591.1"/>
    </source>
</evidence>
<evidence type="ECO:0000313" key="1">
    <source>
        <dbReference type="EMBL" id="KKB99603.1"/>
    </source>
</evidence>
<reference evidence="1" key="2">
    <citation type="submission" date="2015-04" db="EMBL/GenBank/DDBJ databases">
        <title>Genome sequence of Mycobacterium arupense strain GUC1.</title>
        <authorList>
            <person name="Greninger A.L."/>
            <person name="Cunningham G."/>
            <person name="Chiu C.Y."/>
            <person name="Miller S."/>
        </authorList>
    </citation>
    <scope>NUCLEOTIDE SEQUENCE</scope>
    <source>
        <strain evidence="1">GUC1</strain>
    </source>
</reference>
<dbReference type="AlphaFoldDB" id="A0A0F5MXQ8"/>